<keyword evidence="2" id="KW-0418">Kinase</keyword>
<dbReference type="OrthoDB" id="4062651at2759"/>
<dbReference type="Pfam" id="PF07714">
    <property type="entry name" value="PK_Tyr_Ser-Thr"/>
    <property type="match status" value="1"/>
</dbReference>
<dbReference type="PROSITE" id="PS50011">
    <property type="entry name" value="PROTEIN_KINASE_DOM"/>
    <property type="match status" value="1"/>
</dbReference>
<dbReference type="RefSeq" id="XP_041192378.1">
    <property type="nucleotide sequence ID" value="XM_041342201.1"/>
</dbReference>
<protein>
    <submittedName>
        <fullName evidence="2">Kinase-like domain-containing protein</fullName>
    </submittedName>
</protein>
<dbReference type="GO" id="GO:0005524">
    <property type="term" value="F:ATP binding"/>
    <property type="evidence" value="ECO:0007669"/>
    <property type="project" value="InterPro"/>
</dbReference>
<evidence type="ECO:0000259" key="1">
    <source>
        <dbReference type="PROSITE" id="PS50011"/>
    </source>
</evidence>
<evidence type="ECO:0000313" key="3">
    <source>
        <dbReference type="Proteomes" id="UP000807769"/>
    </source>
</evidence>
<dbReference type="InterPro" id="IPR008266">
    <property type="entry name" value="Tyr_kinase_AS"/>
</dbReference>
<dbReference type="EMBL" id="JABBWG010000019">
    <property type="protein sequence ID" value="KAG1815241.1"/>
    <property type="molecule type" value="Genomic_DNA"/>
</dbReference>
<feature type="domain" description="Protein kinase" evidence="1">
    <location>
        <begin position="1"/>
        <end position="193"/>
    </location>
</feature>
<keyword evidence="2" id="KW-0808">Transferase</keyword>
<dbReference type="InterPro" id="IPR001245">
    <property type="entry name" value="Ser-Thr/Tyr_kinase_cat_dom"/>
</dbReference>
<keyword evidence="3" id="KW-1185">Reference proteome</keyword>
<dbReference type="Gene3D" id="1.10.510.10">
    <property type="entry name" value="Transferase(Phosphotransferase) domain 1"/>
    <property type="match status" value="1"/>
</dbReference>
<proteinExistence type="predicted"/>
<dbReference type="GO" id="GO:0004674">
    <property type="term" value="F:protein serine/threonine kinase activity"/>
    <property type="evidence" value="ECO:0007669"/>
    <property type="project" value="TreeGrafter"/>
</dbReference>
<dbReference type="SUPFAM" id="SSF56112">
    <property type="entry name" value="Protein kinase-like (PK-like)"/>
    <property type="match status" value="1"/>
</dbReference>
<reference evidence="2" key="1">
    <citation type="journal article" date="2020" name="New Phytol.">
        <title>Comparative genomics reveals dynamic genome evolution in host specialist ectomycorrhizal fungi.</title>
        <authorList>
            <person name="Lofgren L.A."/>
            <person name="Nguyen N.H."/>
            <person name="Vilgalys R."/>
            <person name="Ruytinx J."/>
            <person name="Liao H.L."/>
            <person name="Branco S."/>
            <person name="Kuo A."/>
            <person name="LaButti K."/>
            <person name="Lipzen A."/>
            <person name="Andreopoulos W."/>
            <person name="Pangilinan J."/>
            <person name="Riley R."/>
            <person name="Hundley H."/>
            <person name="Na H."/>
            <person name="Barry K."/>
            <person name="Grigoriev I.V."/>
            <person name="Stajich J.E."/>
            <person name="Kennedy P.G."/>
        </authorList>
    </citation>
    <scope>NUCLEOTIDE SEQUENCE</scope>
    <source>
        <strain evidence="2">MN1</strain>
    </source>
</reference>
<organism evidence="2 3">
    <name type="scientific">Suillus subaureus</name>
    <dbReference type="NCBI Taxonomy" id="48587"/>
    <lineage>
        <taxon>Eukaryota</taxon>
        <taxon>Fungi</taxon>
        <taxon>Dikarya</taxon>
        <taxon>Basidiomycota</taxon>
        <taxon>Agaricomycotina</taxon>
        <taxon>Agaricomycetes</taxon>
        <taxon>Agaricomycetidae</taxon>
        <taxon>Boletales</taxon>
        <taxon>Suillineae</taxon>
        <taxon>Suillaceae</taxon>
        <taxon>Suillus</taxon>
    </lineage>
</organism>
<dbReference type="InterPro" id="IPR011009">
    <property type="entry name" value="Kinase-like_dom_sf"/>
</dbReference>
<sequence length="198" mass="22031">MVFPWIHNGSLTTYLERHFTELTIEQKLRILRQVAAAISYLHSKGVVHGDLTANNILIDLDHNAHVADHGILAMCSELSGTSYIRSNVRWAAPELFKVPENEELSTPPQPASDIYSFGCIMLQVMTGRPPYADVRSDHQVTVLILKGKKPTRPSSPHDVDSFWSSIEKCWSDAGRRPSAVDILSFLGSDHATALERAN</sequence>
<evidence type="ECO:0000313" key="2">
    <source>
        <dbReference type="EMBL" id="KAG1815241.1"/>
    </source>
</evidence>
<dbReference type="GeneID" id="64636217"/>
<dbReference type="InterPro" id="IPR000719">
    <property type="entry name" value="Prot_kinase_dom"/>
</dbReference>
<dbReference type="AlphaFoldDB" id="A0A9P7E9G9"/>
<dbReference type="PROSITE" id="PS00109">
    <property type="entry name" value="PROTEIN_KINASE_TYR"/>
    <property type="match status" value="1"/>
</dbReference>
<gene>
    <name evidence="2" type="ORF">BJ212DRAFT_1577743</name>
</gene>
<dbReference type="Proteomes" id="UP000807769">
    <property type="component" value="Unassembled WGS sequence"/>
</dbReference>
<name>A0A9P7E9G9_9AGAM</name>
<accession>A0A9P7E9G9</accession>
<comment type="caution">
    <text evidence="2">The sequence shown here is derived from an EMBL/GenBank/DDBJ whole genome shotgun (WGS) entry which is preliminary data.</text>
</comment>
<dbReference type="PANTHER" id="PTHR44329">
    <property type="entry name" value="SERINE/THREONINE-PROTEIN KINASE TNNI3K-RELATED"/>
    <property type="match status" value="1"/>
</dbReference>
<dbReference type="InterPro" id="IPR051681">
    <property type="entry name" value="Ser/Thr_Kinases-Pseudokinases"/>
</dbReference>